<gene>
    <name evidence="2" type="ORF">CYJ76_05115</name>
</gene>
<evidence type="ECO:0000313" key="3">
    <source>
        <dbReference type="Proteomes" id="UP000234206"/>
    </source>
</evidence>
<proteinExistence type="predicted"/>
<dbReference type="EMBL" id="PKIZ01000007">
    <property type="protein sequence ID" value="PKZ42023.1"/>
    <property type="molecule type" value="Genomic_DNA"/>
</dbReference>
<keyword evidence="1" id="KW-0472">Membrane</keyword>
<organism evidence="2 3">
    <name type="scientific">Kytococcus schroeteri</name>
    <dbReference type="NCBI Taxonomy" id="138300"/>
    <lineage>
        <taxon>Bacteria</taxon>
        <taxon>Bacillati</taxon>
        <taxon>Actinomycetota</taxon>
        <taxon>Actinomycetes</taxon>
        <taxon>Micrococcales</taxon>
        <taxon>Kytococcaceae</taxon>
        <taxon>Kytococcus</taxon>
    </lineage>
</organism>
<evidence type="ECO:0000256" key="1">
    <source>
        <dbReference type="SAM" id="Phobius"/>
    </source>
</evidence>
<dbReference type="AlphaFoldDB" id="A0A2I1PBL9"/>
<keyword evidence="3" id="KW-1185">Reference proteome</keyword>
<reference evidence="2 3" key="1">
    <citation type="submission" date="2017-12" db="EMBL/GenBank/DDBJ databases">
        <title>Phylogenetic diversity of female urinary microbiome.</title>
        <authorList>
            <person name="Thomas-White K."/>
            <person name="Wolfe A.J."/>
        </authorList>
    </citation>
    <scope>NUCLEOTIDE SEQUENCE [LARGE SCALE GENOMIC DNA]</scope>
    <source>
        <strain evidence="2 3">UMB1298</strain>
    </source>
</reference>
<keyword evidence="1" id="KW-1133">Transmembrane helix</keyword>
<name>A0A2I1PBL9_9MICO</name>
<dbReference type="RefSeq" id="WP_070703433.1">
    <property type="nucleotide sequence ID" value="NZ_JBHLVH010000004.1"/>
</dbReference>
<evidence type="ECO:0000313" key="2">
    <source>
        <dbReference type="EMBL" id="PKZ42023.1"/>
    </source>
</evidence>
<protein>
    <submittedName>
        <fullName evidence="2">Uncharacterized protein</fullName>
    </submittedName>
</protein>
<feature type="transmembrane region" description="Helical" evidence="1">
    <location>
        <begin position="30"/>
        <end position="53"/>
    </location>
</feature>
<accession>A0A2I1PBL9</accession>
<keyword evidence="1" id="KW-0812">Transmembrane</keyword>
<dbReference type="Proteomes" id="UP000234206">
    <property type="component" value="Unassembled WGS sequence"/>
</dbReference>
<comment type="caution">
    <text evidence="2">The sequence shown here is derived from an EMBL/GenBank/DDBJ whole genome shotgun (WGS) entry which is preliminary data.</text>
</comment>
<sequence>MPELVIGLFALVALSTIADGGGSPVYLTVAALSIPSMPVAAVLVTVATTAYVVTYARTRRGVDA</sequence>